<comment type="caution">
    <text evidence="2">Lacks conserved residue(s) required for the propagation of feature annotation.</text>
</comment>
<feature type="disulfide bond" evidence="2">
    <location>
        <begin position="145"/>
        <end position="158"/>
    </location>
</feature>
<keyword evidence="1" id="KW-0800">Toxin</keyword>
<protein>
    <recommendedName>
        <fullName evidence="5">ShKT domain-containing protein</fullName>
    </recommendedName>
</protein>
<comment type="caution">
    <text evidence="6">The sequence shown here is derived from an EMBL/GenBank/DDBJ whole genome shotgun (WGS) entry which is preliminary data.</text>
</comment>
<dbReference type="EMBL" id="RCHS01003365">
    <property type="protein sequence ID" value="RMX42446.1"/>
    <property type="molecule type" value="Genomic_DNA"/>
</dbReference>
<feature type="compositionally biased region" description="Acidic residues" evidence="3">
    <location>
        <begin position="277"/>
        <end position="288"/>
    </location>
</feature>
<evidence type="ECO:0000313" key="6">
    <source>
        <dbReference type="EMBL" id="RMX42446.1"/>
    </source>
</evidence>
<feature type="signal peptide" evidence="4">
    <location>
        <begin position="1"/>
        <end position="20"/>
    </location>
</feature>
<keyword evidence="4" id="KW-0732">Signal</keyword>
<evidence type="ECO:0000259" key="5">
    <source>
        <dbReference type="PROSITE" id="PS51670"/>
    </source>
</evidence>
<dbReference type="Proteomes" id="UP000275408">
    <property type="component" value="Unassembled WGS sequence"/>
</dbReference>
<dbReference type="SMART" id="SM00254">
    <property type="entry name" value="ShKT"/>
    <property type="match status" value="2"/>
</dbReference>
<feature type="compositionally biased region" description="Basic and acidic residues" evidence="3">
    <location>
        <begin position="378"/>
        <end position="388"/>
    </location>
</feature>
<evidence type="ECO:0000313" key="7">
    <source>
        <dbReference type="Proteomes" id="UP000275408"/>
    </source>
</evidence>
<feature type="chain" id="PRO_5018181290" description="ShKT domain-containing protein" evidence="4">
    <location>
        <begin position="21"/>
        <end position="399"/>
    </location>
</feature>
<feature type="domain" description="ShKT" evidence="5">
    <location>
        <begin position="129"/>
        <end position="161"/>
    </location>
</feature>
<dbReference type="PROSITE" id="PS51670">
    <property type="entry name" value="SHKT"/>
    <property type="match status" value="1"/>
</dbReference>
<dbReference type="InterPro" id="IPR003582">
    <property type="entry name" value="ShKT_dom"/>
</dbReference>
<name>A0A3M6TM68_POCDA</name>
<evidence type="ECO:0000256" key="4">
    <source>
        <dbReference type="SAM" id="SignalP"/>
    </source>
</evidence>
<feature type="compositionally biased region" description="Basic and acidic residues" evidence="3">
    <location>
        <begin position="262"/>
        <end position="271"/>
    </location>
</feature>
<feature type="compositionally biased region" description="Basic and acidic residues" evidence="3">
    <location>
        <begin position="298"/>
        <end position="314"/>
    </location>
</feature>
<reference evidence="6 7" key="1">
    <citation type="journal article" date="2018" name="Sci. Rep.">
        <title>Comparative analysis of the Pocillopora damicornis genome highlights role of immune system in coral evolution.</title>
        <authorList>
            <person name="Cunning R."/>
            <person name="Bay R.A."/>
            <person name="Gillette P."/>
            <person name="Baker A.C."/>
            <person name="Traylor-Knowles N."/>
        </authorList>
    </citation>
    <scope>NUCLEOTIDE SEQUENCE [LARGE SCALE GENOMIC DNA]</scope>
    <source>
        <strain evidence="6">RSMAS</strain>
        <tissue evidence="6">Whole animal</tissue>
    </source>
</reference>
<evidence type="ECO:0000256" key="1">
    <source>
        <dbReference type="ARBA" id="ARBA00022656"/>
    </source>
</evidence>
<feature type="region of interest" description="Disordered" evidence="3">
    <location>
        <begin position="378"/>
        <end position="399"/>
    </location>
</feature>
<evidence type="ECO:0000256" key="2">
    <source>
        <dbReference type="PROSITE-ProRule" id="PRU01005"/>
    </source>
</evidence>
<dbReference type="AlphaFoldDB" id="A0A3M6TM68"/>
<accession>A0A3M6TM68</accession>
<feature type="compositionally biased region" description="Basic residues" evidence="3">
    <location>
        <begin position="389"/>
        <end position="399"/>
    </location>
</feature>
<sequence>MDRRQLLLVAVLSVTCCVYAQQGQHTVFAMVLGKGGQKMPEIKVNGVKMNLRNPVSQAPKEPGALVQGPPSDTTTFIVGSKASNNSNGKLPVMAEALVMPATKKPKTAEDKAMDDLKLTKEEKEKLFPCEDYKPYCKNYAQTGQCRDVYTQRYCRKSCDLCKVPYGVFIGCQDLNVCKKFAASACMVHWVRETCKSKCGTCGYERQGNAHITIGKKRHFSDTIKKQDKTTQKEEKIETKQVGSVKQLQKVLKKMTKKVKDAVKQVAAKDQDVSGEGSSDDENEDDNDHDDNASGVANAEDKPEEPIRLDTDPRGEPVVAKMVHQPIKFNDAPLKAMHVKIVKSKKQAKKVEDAKPKVEVKKTAKKVSSDKVVKKAKKIDKVVKQDKPKIKTTKPKKLKN</sequence>
<keyword evidence="2" id="KW-1015">Disulfide bond</keyword>
<dbReference type="Pfam" id="PF01549">
    <property type="entry name" value="ShK"/>
    <property type="match status" value="1"/>
</dbReference>
<feature type="disulfide bond" evidence="2">
    <location>
        <begin position="136"/>
        <end position="154"/>
    </location>
</feature>
<dbReference type="GO" id="GO:0090729">
    <property type="term" value="F:toxin activity"/>
    <property type="evidence" value="ECO:0007669"/>
    <property type="project" value="UniProtKB-KW"/>
</dbReference>
<evidence type="ECO:0000256" key="3">
    <source>
        <dbReference type="SAM" id="MobiDB-lite"/>
    </source>
</evidence>
<feature type="region of interest" description="Disordered" evidence="3">
    <location>
        <begin position="262"/>
        <end position="314"/>
    </location>
</feature>
<keyword evidence="7" id="KW-1185">Reference proteome</keyword>
<proteinExistence type="predicted"/>
<dbReference type="OrthoDB" id="5987829at2759"/>
<organism evidence="6 7">
    <name type="scientific">Pocillopora damicornis</name>
    <name type="common">Cauliflower coral</name>
    <name type="synonym">Millepora damicornis</name>
    <dbReference type="NCBI Taxonomy" id="46731"/>
    <lineage>
        <taxon>Eukaryota</taxon>
        <taxon>Metazoa</taxon>
        <taxon>Cnidaria</taxon>
        <taxon>Anthozoa</taxon>
        <taxon>Hexacorallia</taxon>
        <taxon>Scleractinia</taxon>
        <taxon>Astrocoeniina</taxon>
        <taxon>Pocilloporidae</taxon>
        <taxon>Pocillopora</taxon>
    </lineage>
</organism>
<gene>
    <name evidence="6" type="ORF">pdam_00010893</name>
</gene>